<dbReference type="EMBL" id="JBHSBW010000011">
    <property type="protein sequence ID" value="MFC4211773.1"/>
    <property type="molecule type" value="Genomic_DNA"/>
</dbReference>
<dbReference type="Pfam" id="PF10988">
    <property type="entry name" value="DUF2807"/>
    <property type="match status" value="1"/>
</dbReference>
<dbReference type="Gene3D" id="2.160.20.120">
    <property type="match status" value="1"/>
</dbReference>
<evidence type="ECO:0000313" key="3">
    <source>
        <dbReference type="EMBL" id="MFC4211773.1"/>
    </source>
</evidence>
<dbReference type="RefSeq" id="WP_378985160.1">
    <property type="nucleotide sequence ID" value="NZ_JBHSBW010000011.1"/>
</dbReference>
<evidence type="ECO:0000313" key="4">
    <source>
        <dbReference type="Proteomes" id="UP001595789"/>
    </source>
</evidence>
<feature type="signal peptide" evidence="1">
    <location>
        <begin position="1"/>
        <end position="27"/>
    </location>
</feature>
<dbReference type="InterPro" id="IPR021255">
    <property type="entry name" value="DUF2807"/>
</dbReference>
<keyword evidence="4" id="KW-1185">Reference proteome</keyword>
<organism evidence="3 4">
    <name type="scientific">Pedobacter lithocola</name>
    <dbReference type="NCBI Taxonomy" id="1908239"/>
    <lineage>
        <taxon>Bacteria</taxon>
        <taxon>Pseudomonadati</taxon>
        <taxon>Bacteroidota</taxon>
        <taxon>Sphingobacteriia</taxon>
        <taxon>Sphingobacteriales</taxon>
        <taxon>Sphingobacteriaceae</taxon>
        <taxon>Pedobacter</taxon>
    </lineage>
</organism>
<name>A0ABV8P9Y7_9SPHI</name>
<gene>
    <name evidence="3" type="ORF">ACFOWA_11305</name>
</gene>
<sequence length="211" mass="22453">MKTSIKTLFATALTTAILGTASIAAIANENNNNYTNLTSVKNISKIKISGNVKLVLIQDAKESVEVYDNYFAKNALVQQQNGELRISSFTSEPLTIIAHVNNLSAIEASNTSSIITSGNFNLLNLNVVLNDNATADIKANTVSLTTHINGTSNLALSGSTENYTAILGSVAKIKMNDFAANDSNVSAAPANATYSANRYEDIKIDVLESIF</sequence>
<accession>A0ABV8P9Y7</accession>
<feature type="domain" description="Putative auto-transporter adhesin head GIN" evidence="2">
    <location>
        <begin position="44"/>
        <end position="206"/>
    </location>
</feature>
<comment type="caution">
    <text evidence="3">The sequence shown here is derived from an EMBL/GenBank/DDBJ whole genome shotgun (WGS) entry which is preliminary data.</text>
</comment>
<protein>
    <submittedName>
        <fullName evidence="3">GIN domain-containing protein</fullName>
    </submittedName>
</protein>
<evidence type="ECO:0000256" key="1">
    <source>
        <dbReference type="SAM" id="SignalP"/>
    </source>
</evidence>
<evidence type="ECO:0000259" key="2">
    <source>
        <dbReference type="Pfam" id="PF10988"/>
    </source>
</evidence>
<feature type="chain" id="PRO_5046791699" evidence="1">
    <location>
        <begin position="28"/>
        <end position="211"/>
    </location>
</feature>
<keyword evidence="1" id="KW-0732">Signal</keyword>
<dbReference type="Proteomes" id="UP001595789">
    <property type="component" value="Unassembled WGS sequence"/>
</dbReference>
<reference evidence="4" key="1">
    <citation type="journal article" date="2019" name="Int. J. Syst. Evol. Microbiol.">
        <title>The Global Catalogue of Microorganisms (GCM) 10K type strain sequencing project: providing services to taxonomists for standard genome sequencing and annotation.</title>
        <authorList>
            <consortium name="The Broad Institute Genomics Platform"/>
            <consortium name="The Broad Institute Genome Sequencing Center for Infectious Disease"/>
            <person name="Wu L."/>
            <person name="Ma J."/>
        </authorList>
    </citation>
    <scope>NUCLEOTIDE SEQUENCE [LARGE SCALE GENOMIC DNA]</scope>
    <source>
        <strain evidence="4">CCM 8691</strain>
    </source>
</reference>
<proteinExistence type="predicted"/>